<dbReference type="Proteomes" id="UP001595615">
    <property type="component" value="Unassembled WGS sequence"/>
</dbReference>
<proteinExistence type="predicted"/>
<keyword evidence="1" id="KW-0812">Transmembrane</keyword>
<keyword evidence="1" id="KW-0472">Membrane</keyword>
<keyword evidence="3" id="KW-1185">Reference proteome</keyword>
<sequence>MANVPMSHKTDLMEKRPTNQLGLAVMTACGVLSVLGLVSSLPLALVAGMAASISRGWFEETTSYLLAFSPLLFLVAFVAAILFCYRRAGVVAFVTAAISFSLGAIGLLPFVFPRFFPI</sequence>
<feature type="transmembrane region" description="Helical" evidence="1">
    <location>
        <begin position="90"/>
        <end position="112"/>
    </location>
</feature>
<protein>
    <submittedName>
        <fullName evidence="2">Uncharacterized protein</fullName>
    </submittedName>
</protein>
<evidence type="ECO:0000313" key="2">
    <source>
        <dbReference type="EMBL" id="MFC3711935.1"/>
    </source>
</evidence>
<keyword evidence="1" id="KW-1133">Transmembrane helix</keyword>
<dbReference type="RefSeq" id="WP_380857813.1">
    <property type="nucleotide sequence ID" value="NZ_JBHRXV010000003.1"/>
</dbReference>
<dbReference type="EMBL" id="JBHRXV010000003">
    <property type="protein sequence ID" value="MFC3711935.1"/>
    <property type="molecule type" value="Genomic_DNA"/>
</dbReference>
<feature type="transmembrane region" description="Helical" evidence="1">
    <location>
        <begin position="21"/>
        <end position="44"/>
    </location>
</feature>
<comment type="caution">
    <text evidence="2">The sequence shown here is derived from an EMBL/GenBank/DDBJ whole genome shotgun (WGS) entry which is preliminary data.</text>
</comment>
<gene>
    <name evidence="2" type="ORF">ACFOMD_05100</name>
</gene>
<organism evidence="2 3">
    <name type="scientific">Sphingoaurantiacus capsulatus</name>
    <dbReference type="NCBI Taxonomy" id="1771310"/>
    <lineage>
        <taxon>Bacteria</taxon>
        <taxon>Pseudomonadati</taxon>
        <taxon>Pseudomonadota</taxon>
        <taxon>Alphaproteobacteria</taxon>
        <taxon>Sphingomonadales</taxon>
        <taxon>Sphingosinicellaceae</taxon>
        <taxon>Sphingoaurantiacus</taxon>
    </lineage>
</organism>
<feature type="transmembrane region" description="Helical" evidence="1">
    <location>
        <begin position="64"/>
        <end position="83"/>
    </location>
</feature>
<evidence type="ECO:0000256" key="1">
    <source>
        <dbReference type="SAM" id="Phobius"/>
    </source>
</evidence>
<reference evidence="3" key="1">
    <citation type="journal article" date="2019" name="Int. J. Syst. Evol. Microbiol.">
        <title>The Global Catalogue of Microorganisms (GCM) 10K type strain sequencing project: providing services to taxonomists for standard genome sequencing and annotation.</title>
        <authorList>
            <consortium name="The Broad Institute Genomics Platform"/>
            <consortium name="The Broad Institute Genome Sequencing Center for Infectious Disease"/>
            <person name="Wu L."/>
            <person name="Ma J."/>
        </authorList>
    </citation>
    <scope>NUCLEOTIDE SEQUENCE [LARGE SCALE GENOMIC DNA]</scope>
    <source>
        <strain evidence="3">KCTC 42644</strain>
    </source>
</reference>
<name>A0ABV7X8Z1_9SPHN</name>
<accession>A0ABV7X8Z1</accession>
<evidence type="ECO:0000313" key="3">
    <source>
        <dbReference type="Proteomes" id="UP001595615"/>
    </source>
</evidence>